<dbReference type="Proteomes" id="UP000285173">
    <property type="component" value="Unassembled WGS sequence"/>
</dbReference>
<dbReference type="RefSeq" id="WP_122203693.1">
    <property type="nucleotide sequence ID" value="NZ_QRKC01000006.1"/>
</dbReference>
<evidence type="ECO:0000256" key="1">
    <source>
        <dbReference type="SAM" id="MobiDB-lite"/>
    </source>
</evidence>
<proteinExistence type="predicted"/>
<dbReference type="AlphaFoldDB" id="A0A3R6IWA6"/>
<protein>
    <submittedName>
        <fullName evidence="3">Uncharacterized protein</fullName>
    </submittedName>
</protein>
<dbReference type="PROSITE" id="PS51257">
    <property type="entry name" value="PROKAR_LIPOPROTEIN"/>
    <property type="match status" value="1"/>
</dbReference>
<accession>A0A3R6IWA6</accession>
<gene>
    <name evidence="3" type="ORF">DW191_13750</name>
    <name evidence="2" type="ORF">DW986_18615</name>
</gene>
<dbReference type="Proteomes" id="UP000283732">
    <property type="component" value="Unassembled WGS sequence"/>
</dbReference>
<dbReference type="EMBL" id="QSEF01000040">
    <property type="protein sequence ID" value="RGZ43231.1"/>
    <property type="molecule type" value="Genomic_DNA"/>
</dbReference>
<evidence type="ECO:0000313" key="3">
    <source>
        <dbReference type="EMBL" id="RHH76215.1"/>
    </source>
</evidence>
<evidence type="ECO:0000313" key="2">
    <source>
        <dbReference type="EMBL" id="RGZ43231.1"/>
    </source>
</evidence>
<sequence>MNKMGLTFIYLWLISLCSCQKELIEYEKGDVKICIEQGEQWLHDFPLFLGINKKNPPQIAIWLEDTQGNYLSTVYVTYKIATQSWQASGGNRRKEALPHWCYSRGVKYDDGLYLPTKKEPLIDGISGATPHESFDIKLNPATALKKFVVKIEINHSTDFNESFPKSAKDGEANYSGGKEGSGQPAIVYAANVDLSSGEKSFEANLVGHSSPDGSSGEVSKDTSGLTTALHIVKRITVIIQ</sequence>
<evidence type="ECO:0000313" key="5">
    <source>
        <dbReference type="Proteomes" id="UP000285173"/>
    </source>
</evidence>
<comment type="caution">
    <text evidence="3">The sequence shown here is derived from an EMBL/GenBank/DDBJ whole genome shotgun (WGS) entry which is preliminary data.</text>
</comment>
<feature type="region of interest" description="Disordered" evidence="1">
    <location>
        <begin position="160"/>
        <end position="179"/>
    </location>
</feature>
<name>A0A3R6IWA6_9BACT</name>
<dbReference type="EMBL" id="QRKC01000006">
    <property type="protein sequence ID" value="RHH76215.1"/>
    <property type="molecule type" value="Genomic_DNA"/>
</dbReference>
<reference evidence="4 5" key="1">
    <citation type="submission" date="2018-08" db="EMBL/GenBank/DDBJ databases">
        <title>A genome reference for cultivated species of the human gut microbiota.</title>
        <authorList>
            <person name="Zou Y."/>
            <person name="Xue W."/>
            <person name="Luo G."/>
        </authorList>
    </citation>
    <scope>NUCLEOTIDE SEQUENCE [LARGE SCALE GENOMIC DNA]</scope>
    <source>
        <strain evidence="3 4">AM16-50</strain>
        <strain evidence="2 5">AM50-15</strain>
    </source>
</reference>
<organism evidence="3 4">
    <name type="scientific">Parabacteroides merdae</name>
    <dbReference type="NCBI Taxonomy" id="46503"/>
    <lineage>
        <taxon>Bacteria</taxon>
        <taxon>Pseudomonadati</taxon>
        <taxon>Bacteroidota</taxon>
        <taxon>Bacteroidia</taxon>
        <taxon>Bacteroidales</taxon>
        <taxon>Tannerellaceae</taxon>
        <taxon>Parabacteroides</taxon>
    </lineage>
</organism>
<evidence type="ECO:0000313" key="4">
    <source>
        <dbReference type="Proteomes" id="UP000283732"/>
    </source>
</evidence>